<dbReference type="RefSeq" id="WP_215241174.1">
    <property type="nucleotide sequence ID" value="NZ_CAJRAF010000002.1"/>
</dbReference>
<accession>A0A916N6T7</accession>
<dbReference type="Pfam" id="PF18818">
    <property type="entry name" value="MPTase-PolyVal"/>
    <property type="match status" value="1"/>
</dbReference>
<dbReference type="InterPro" id="IPR041459">
    <property type="entry name" value="MPTase-PolyVal"/>
</dbReference>
<dbReference type="InterPro" id="IPR013610">
    <property type="entry name" value="ArdC_N"/>
</dbReference>
<comment type="caution">
    <text evidence="4">The sequence shown here is derived from an EMBL/GenBank/DDBJ whole genome shotgun (WGS) entry which is preliminary data.</text>
</comment>
<name>A0A916N6T7_9BACT</name>
<dbReference type="EMBL" id="CAJRAF010000002">
    <property type="protein sequence ID" value="CAG5011189.1"/>
    <property type="molecule type" value="Genomic_DNA"/>
</dbReference>
<evidence type="ECO:0000313" key="5">
    <source>
        <dbReference type="Proteomes" id="UP000680038"/>
    </source>
</evidence>
<dbReference type="Proteomes" id="UP000680038">
    <property type="component" value="Unassembled WGS sequence"/>
</dbReference>
<gene>
    <name evidence="4" type="primary">traC</name>
    <name evidence="4" type="ORF">DYBT9275_04902</name>
</gene>
<keyword evidence="5" id="KW-1185">Reference proteome</keyword>
<dbReference type="GO" id="GO:0016779">
    <property type="term" value="F:nucleotidyltransferase activity"/>
    <property type="evidence" value="ECO:0007669"/>
    <property type="project" value="UniProtKB-KW"/>
</dbReference>
<dbReference type="AlphaFoldDB" id="A0A916N6T7"/>
<protein>
    <submittedName>
        <fullName evidence="4">DNA primase TraC</fullName>
        <ecNumber evidence="4">2.7.7.-</ecNumber>
    </submittedName>
</protein>
<evidence type="ECO:0000259" key="3">
    <source>
        <dbReference type="Pfam" id="PF18818"/>
    </source>
</evidence>
<proteinExistence type="predicted"/>
<keyword evidence="4" id="KW-0808">Transferase</keyword>
<dbReference type="EC" id="2.7.7.-" evidence="4"/>
<evidence type="ECO:0000259" key="2">
    <source>
        <dbReference type="Pfam" id="PF08401"/>
    </source>
</evidence>
<keyword evidence="4" id="KW-0548">Nucleotidyltransferase</keyword>
<dbReference type="InterPro" id="IPR017113">
    <property type="entry name" value="Antirestriction_ArdC"/>
</dbReference>
<feature type="domain" description="Polyvalent protein metallopeptidase" evidence="3">
    <location>
        <begin position="177"/>
        <end position="302"/>
    </location>
</feature>
<sequence>MKSSKPKKKTSRNQNQEDDLKIDTQPQTDIYSRVTNKILADLEKGNLTWRQPWSSGYLSTNVTLPLRWNDQPYSGINTILLWAAACEKNYTLSHWMTFKQALELKGSVIKGEKGTQIVYADHMIKEEESQDGQSETRKIPFLKTYTVFNVSQIKDLPAHYYNIPERKELNLAQRNQELETFFANTKADIYTGTNASYNQTTDRIQMPPFESFESAEGFYSTLGHEICHWTKHPTRLDRDFGRKHFGDQGYAKEELVAEIGSCYLSAILGIEPIPQEQHAAYIQHWLKALQDDKRLIFSAASHAQKAAEFVLAHST</sequence>
<feature type="compositionally biased region" description="Basic residues" evidence="1">
    <location>
        <begin position="1"/>
        <end position="11"/>
    </location>
</feature>
<organism evidence="4 5">
    <name type="scientific">Dyadobacter helix</name>
    <dbReference type="NCBI Taxonomy" id="2822344"/>
    <lineage>
        <taxon>Bacteria</taxon>
        <taxon>Pseudomonadati</taxon>
        <taxon>Bacteroidota</taxon>
        <taxon>Cytophagia</taxon>
        <taxon>Cytophagales</taxon>
        <taxon>Spirosomataceae</taxon>
        <taxon>Dyadobacter</taxon>
    </lineage>
</organism>
<evidence type="ECO:0000313" key="4">
    <source>
        <dbReference type="EMBL" id="CAG5011189.1"/>
    </source>
</evidence>
<feature type="region of interest" description="Disordered" evidence="1">
    <location>
        <begin position="1"/>
        <end position="25"/>
    </location>
</feature>
<dbReference type="GO" id="GO:0003697">
    <property type="term" value="F:single-stranded DNA binding"/>
    <property type="evidence" value="ECO:0007669"/>
    <property type="project" value="InterPro"/>
</dbReference>
<reference evidence="4" key="1">
    <citation type="submission" date="2021-04" db="EMBL/GenBank/DDBJ databases">
        <authorList>
            <person name="Rodrigo-Torres L."/>
            <person name="Arahal R. D."/>
            <person name="Lucena T."/>
        </authorList>
    </citation>
    <scope>NUCLEOTIDE SEQUENCE</scope>
    <source>
        <strain evidence="4">CECT 9275</strain>
    </source>
</reference>
<evidence type="ECO:0000256" key="1">
    <source>
        <dbReference type="SAM" id="MobiDB-lite"/>
    </source>
</evidence>
<feature type="domain" description="N-terminal" evidence="2">
    <location>
        <begin position="29"/>
        <end position="148"/>
    </location>
</feature>
<dbReference type="Pfam" id="PF08401">
    <property type="entry name" value="ArdcN"/>
    <property type="match status" value="1"/>
</dbReference>
<dbReference type="PIRSF" id="PIRSF037112">
    <property type="entry name" value="Antirestriction_ArdC"/>
    <property type="match status" value="1"/>
</dbReference>